<dbReference type="GO" id="GO:0009245">
    <property type="term" value="P:lipid A biosynthetic process"/>
    <property type="evidence" value="ECO:0007669"/>
    <property type="project" value="UniProtKB-KW"/>
</dbReference>
<dbReference type="GO" id="GO:0005524">
    <property type="term" value="F:ATP binding"/>
    <property type="evidence" value="ECO:0007669"/>
    <property type="project" value="UniProtKB-KW"/>
</dbReference>
<evidence type="ECO:0000313" key="10">
    <source>
        <dbReference type="EMBL" id="OIR07935.1"/>
    </source>
</evidence>
<evidence type="ECO:0000256" key="1">
    <source>
        <dbReference type="ARBA" id="ARBA00004870"/>
    </source>
</evidence>
<dbReference type="PANTHER" id="PTHR42724:SF1">
    <property type="entry name" value="TETRAACYLDISACCHARIDE 4'-KINASE, MITOCHONDRIAL-RELATED"/>
    <property type="match status" value="1"/>
</dbReference>
<evidence type="ECO:0000256" key="2">
    <source>
        <dbReference type="ARBA" id="ARBA00012071"/>
    </source>
</evidence>
<evidence type="ECO:0000256" key="8">
    <source>
        <dbReference type="ARBA" id="ARBA00022840"/>
    </source>
</evidence>
<comment type="caution">
    <text evidence="10">The sequence shown here is derived from an EMBL/GenBank/DDBJ whole genome shotgun (WGS) entry which is preliminary data.</text>
</comment>
<evidence type="ECO:0000256" key="9">
    <source>
        <dbReference type="ARBA" id="ARBA00023098"/>
    </source>
</evidence>
<keyword evidence="6" id="KW-0547">Nucleotide-binding</keyword>
<keyword evidence="3" id="KW-0444">Lipid biosynthesis</keyword>
<keyword evidence="8" id="KW-0067">ATP-binding</keyword>
<dbReference type="PANTHER" id="PTHR42724">
    <property type="entry name" value="TETRAACYLDISACCHARIDE 4'-KINASE"/>
    <property type="match status" value="1"/>
</dbReference>
<dbReference type="Pfam" id="PF02606">
    <property type="entry name" value="LpxK"/>
    <property type="match status" value="1"/>
</dbReference>
<keyword evidence="9" id="KW-0443">Lipid metabolism</keyword>
<sequence>MKAPGFWYKGGLLSHLLAPLSPLWAKAGQRRQAAVTPYRAAVPVVCVGNLVAGGAGKTPVALSVAEFLSGAAFLSRGYGGELAGPVQVDPKSHDYKMVGDEPLLLAESAPCWVAKNRRAGARAAIAGGARALIMDDGFQNASLIKDLSLLVVDGPVGFGNGRCIPAGPLREPVDQGLARADAVVIVGEDRTGIARKVGSLPVLFATLEPEIESLSLKGEKVVAFAGIGRPEKFFESLEGLGAVIVGGYGFPDHHPYHPTEVSELIAEAERQEAALITTTKDYVRLPPHLRGQVGVLRVSVTWADEAALLRVLDPVLQRLAIAPAGVTG</sequence>
<dbReference type="GO" id="GO:0005886">
    <property type="term" value="C:plasma membrane"/>
    <property type="evidence" value="ECO:0007669"/>
    <property type="project" value="TreeGrafter"/>
</dbReference>
<dbReference type="AlphaFoldDB" id="A0A1J5SHM6"/>
<protein>
    <recommendedName>
        <fullName evidence="2">tetraacyldisaccharide 4'-kinase</fullName>
        <ecNumber evidence="2">2.7.1.130</ecNumber>
    </recommendedName>
</protein>
<reference evidence="10" key="1">
    <citation type="submission" date="2016-10" db="EMBL/GenBank/DDBJ databases">
        <title>Sequence of Gallionella enrichment culture.</title>
        <authorList>
            <person name="Poehlein A."/>
            <person name="Muehling M."/>
            <person name="Daniel R."/>
        </authorList>
    </citation>
    <scope>NUCLEOTIDE SEQUENCE</scope>
</reference>
<evidence type="ECO:0000256" key="4">
    <source>
        <dbReference type="ARBA" id="ARBA00022556"/>
    </source>
</evidence>
<gene>
    <name evidence="10" type="primary">lpxK_3</name>
    <name evidence="10" type="ORF">GALL_97980</name>
</gene>
<comment type="pathway">
    <text evidence="1">Glycolipid biosynthesis; lipid IV(A) biosynthesis; lipid IV(A) from (3R)-3-hydroxytetradecanoyl-[acyl-carrier-protein] and UDP-N-acetyl-alpha-D-glucosamine: step 6/6.</text>
</comment>
<dbReference type="GO" id="GO:0009244">
    <property type="term" value="P:lipopolysaccharide core region biosynthetic process"/>
    <property type="evidence" value="ECO:0007669"/>
    <property type="project" value="TreeGrafter"/>
</dbReference>
<dbReference type="GO" id="GO:0009029">
    <property type="term" value="F:lipid-A 4'-kinase activity"/>
    <property type="evidence" value="ECO:0007669"/>
    <property type="project" value="UniProtKB-EC"/>
</dbReference>
<evidence type="ECO:0000256" key="7">
    <source>
        <dbReference type="ARBA" id="ARBA00022777"/>
    </source>
</evidence>
<dbReference type="HAMAP" id="MF_00409">
    <property type="entry name" value="LpxK"/>
    <property type="match status" value="1"/>
</dbReference>
<keyword evidence="5 10" id="KW-0808">Transferase</keyword>
<proteinExistence type="inferred from homology"/>
<keyword evidence="7 10" id="KW-0418">Kinase</keyword>
<organism evidence="10">
    <name type="scientific">mine drainage metagenome</name>
    <dbReference type="NCBI Taxonomy" id="410659"/>
    <lineage>
        <taxon>unclassified sequences</taxon>
        <taxon>metagenomes</taxon>
        <taxon>ecological metagenomes</taxon>
    </lineage>
</organism>
<dbReference type="EMBL" id="MLJW01000034">
    <property type="protein sequence ID" value="OIR07935.1"/>
    <property type="molecule type" value="Genomic_DNA"/>
</dbReference>
<evidence type="ECO:0000256" key="6">
    <source>
        <dbReference type="ARBA" id="ARBA00022741"/>
    </source>
</evidence>
<name>A0A1J5SHM6_9ZZZZ</name>
<evidence type="ECO:0000256" key="3">
    <source>
        <dbReference type="ARBA" id="ARBA00022516"/>
    </source>
</evidence>
<evidence type="ECO:0000256" key="5">
    <source>
        <dbReference type="ARBA" id="ARBA00022679"/>
    </source>
</evidence>
<accession>A0A1J5SHM6</accession>
<dbReference type="EC" id="2.7.1.130" evidence="2"/>
<dbReference type="NCBIfam" id="TIGR00682">
    <property type="entry name" value="lpxK"/>
    <property type="match status" value="1"/>
</dbReference>
<keyword evidence="4" id="KW-0441">Lipid A biosynthesis</keyword>
<dbReference type="InterPro" id="IPR003758">
    <property type="entry name" value="LpxK"/>
</dbReference>
<dbReference type="UniPathway" id="UPA00359">
    <property type="reaction ID" value="UER00482"/>
</dbReference>